<sequence>MPLFNTAPQSICILRLSAIGDVCNTIAAVQAIQAHWPTTRITWITGKLEAKLLESIDGIEIIVFDKKAGWQGYKNLWQQLKGRHFDALLHMQYAFRASIATLGIKAKHKLGFDGERAQDFQGLFTNIKVPSPAKMHVLDGLMAFTETLGVPTTTPKWKLAYTAEDREWANQWLANQWIEGRTLVIVPAASKGYKNWHAQGYADVIDHAAKAGWNIILAGSPAQIEVELGQQIEELSPHSLTNIIGQSSLLQMLALLDRADLVIAPDTGPTHMANAMGTPVIGLYAHHNPKRTGPYNYQDYVVSVYEESILAETGKPSNELSWRARVKDKKAMLRITPDAVIDMFDRVVEAEGLD</sequence>
<dbReference type="GO" id="GO:0009244">
    <property type="term" value="P:lipopolysaccharide core region biosynthetic process"/>
    <property type="evidence" value="ECO:0007669"/>
    <property type="project" value="TreeGrafter"/>
</dbReference>
<dbReference type="FunFam" id="3.40.50.2000:FF:000023">
    <property type="entry name" value="ADP-heptose--LPS heptosyltransferase II"/>
    <property type="match status" value="1"/>
</dbReference>
<name>A0A1H6CAB6_9VIBR</name>
<evidence type="ECO:0000313" key="4">
    <source>
        <dbReference type="EMBL" id="SEG69911.1"/>
    </source>
</evidence>
<comment type="similarity">
    <text evidence="3">Belongs to the glycosyltransferase 9 family.</text>
</comment>
<evidence type="ECO:0000256" key="2">
    <source>
        <dbReference type="ARBA" id="ARBA00022679"/>
    </source>
</evidence>
<proteinExistence type="inferred from homology"/>
<evidence type="ECO:0000313" key="5">
    <source>
        <dbReference type="Proteomes" id="UP000236721"/>
    </source>
</evidence>
<keyword evidence="1" id="KW-0328">Glycosyltransferase</keyword>
<dbReference type="PANTHER" id="PTHR30160:SF21">
    <property type="entry name" value="LIPOPOLYSACCHARIDE CORE HEPTOSYLTRANSFERASE OPSX"/>
    <property type="match status" value="1"/>
</dbReference>
<dbReference type="OrthoDB" id="9781892at2"/>
<gene>
    <name evidence="4" type="ORF">SAMN04488244_13418</name>
</gene>
<dbReference type="InterPro" id="IPR002201">
    <property type="entry name" value="Glyco_trans_9"/>
</dbReference>
<dbReference type="CDD" id="cd03789">
    <property type="entry name" value="GT9_LPS_heptosyltransferase"/>
    <property type="match status" value="1"/>
</dbReference>
<dbReference type="FunFam" id="3.40.50.2000:FF:000164">
    <property type="entry name" value="Lipopolysaccharide heptosyltransferase I"/>
    <property type="match status" value="1"/>
</dbReference>
<evidence type="ECO:0000256" key="1">
    <source>
        <dbReference type="ARBA" id="ARBA00022676"/>
    </source>
</evidence>
<dbReference type="EMBL" id="FNVG01000034">
    <property type="protein sequence ID" value="SEG69911.1"/>
    <property type="molecule type" value="Genomic_DNA"/>
</dbReference>
<dbReference type="GO" id="GO:0008713">
    <property type="term" value="F:ADP-heptose-lipopolysaccharide heptosyltransferase activity"/>
    <property type="evidence" value="ECO:0007669"/>
    <property type="project" value="TreeGrafter"/>
</dbReference>
<dbReference type="InterPro" id="IPR051199">
    <property type="entry name" value="LPS_LOS_Heptosyltrfase"/>
</dbReference>
<accession>A0A1H6CAB6</accession>
<dbReference type="SUPFAM" id="SSF53756">
    <property type="entry name" value="UDP-Glycosyltransferase/glycogen phosphorylase"/>
    <property type="match status" value="1"/>
</dbReference>
<dbReference type="Pfam" id="PF01075">
    <property type="entry name" value="Glyco_transf_9"/>
    <property type="match status" value="1"/>
</dbReference>
<dbReference type="AlphaFoldDB" id="A0A1H6CAB6"/>
<dbReference type="RefSeq" id="WP_103882312.1">
    <property type="nucleotide sequence ID" value="NZ_FNVG01000034.1"/>
</dbReference>
<organism evidence="4 5">
    <name type="scientific">Vibrio hangzhouensis</name>
    <dbReference type="NCBI Taxonomy" id="462991"/>
    <lineage>
        <taxon>Bacteria</taxon>
        <taxon>Pseudomonadati</taxon>
        <taxon>Pseudomonadota</taxon>
        <taxon>Gammaproteobacteria</taxon>
        <taxon>Vibrionales</taxon>
        <taxon>Vibrionaceae</taxon>
        <taxon>Vibrio</taxon>
    </lineage>
</organism>
<keyword evidence="2 4" id="KW-0808">Transferase</keyword>
<dbReference type="Gene3D" id="3.40.50.2000">
    <property type="entry name" value="Glycogen Phosphorylase B"/>
    <property type="match status" value="2"/>
</dbReference>
<evidence type="ECO:0000256" key="3">
    <source>
        <dbReference type="ARBA" id="ARBA00043995"/>
    </source>
</evidence>
<protein>
    <submittedName>
        <fullName evidence="4">Heptosyltransferase I</fullName>
    </submittedName>
</protein>
<keyword evidence="5" id="KW-1185">Reference proteome</keyword>
<dbReference type="Proteomes" id="UP000236721">
    <property type="component" value="Unassembled WGS sequence"/>
</dbReference>
<dbReference type="PANTHER" id="PTHR30160">
    <property type="entry name" value="TETRAACYLDISACCHARIDE 4'-KINASE-RELATED"/>
    <property type="match status" value="1"/>
</dbReference>
<reference evidence="5" key="1">
    <citation type="submission" date="2016-10" db="EMBL/GenBank/DDBJ databases">
        <authorList>
            <person name="Varghese N."/>
            <person name="Submissions S."/>
        </authorList>
    </citation>
    <scope>NUCLEOTIDE SEQUENCE [LARGE SCALE GENOMIC DNA]</scope>
    <source>
        <strain evidence="5">CGMCC 1.7062</strain>
    </source>
</reference>
<dbReference type="GO" id="GO:0005829">
    <property type="term" value="C:cytosol"/>
    <property type="evidence" value="ECO:0007669"/>
    <property type="project" value="TreeGrafter"/>
</dbReference>